<gene>
    <name evidence="2" type="ORF">UFOPK3516_01487</name>
</gene>
<organism evidence="2">
    <name type="scientific">freshwater metagenome</name>
    <dbReference type="NCBI Taxonomy" id="449393"/>
    <lineage>
        <taxon>unclassified sequences</taxon>
        <taxon>metagenomes</taxon>
        <taxon>ecological metagenomes</taxon>
    </lineage>
</organism>
<evidence type="ECO:0000256" key="1">
    <source>
        <dbReference type="SAM" id="Phobius"/>
    </source>
</evidence>
<keyword evidence="1" id="KW-0472">Membrane</keyword>
<keyword evidence="1" id="KW-1133">Transmembrane helix</keyword>
<dbReference type="EMBL" id="CAFBMB010000170">
    <property type="protein sequence ID" value="CAB4910782.1"/>
    <property type="molecule type" value="Genomic_DNA"/>
</dbReference>
<dbReference type="Pfam" id="PF07784">
    <property type="entry name" value="DUF1622"/>
    <property type="match status" value="1"/>
</dbReference>
<keyword evidence="1" id="KW-0812">Transmembrane</keyword>
<evidence type="ECO:0000313" key="2">
    <source>
        <dbReference type="EMBL" id="CAB4910782.1"/>
    </source>
</evidence>
<feature type="transmembrane region" description="Helical" evidence="1">
    <location>
        <begin position="82"/>
        <end position="101"/>
    </location>
</feature>
<name>A0A6J7GSL9_9ZZZZ</name>
<feature type="transmembrane region" description="Helical" evidence="1">
    <location>
        <begin position="12"/>
        <end position="37"/>
    </location>
</feature>
<dbReference type="PANTHER" id="PTHR38468:SF1">
    <property type="entry name" value="SLL0939 PROTEIN"/>
    <property type="match status" value="1"/>
</dbReference>
<reference evidence="2" key="1">
    <citation type="submission" date="2020-05" db="EMBL/GenBank/DDBJ databases">
        <authorList>
            <person name="Chiriac C."/>
            <person name="Salcher M."/>
            <person name="Ghai R."/>
            <person name="Kavagutti S V."/>
        </authorList>
    </citation>
    <scope>NUCLEOTIDE SEQUENCE</scope>
</reference>
<accession>A0A6J7GSL9</accession>
<protein>
    <submittedName>
        <fullName evidence="2">Unannotated protein</fullName>
    </submittedName>
</protein>
<dbReference type="PANTHER" id="PTHR38468">
    <property type="entry name" value="SLL0939 PROTEIN"/>
    <property type="match status" value="1"/>
</dbReference>
<sequence>MDPAGFFSASVAVFDFAGVVVIVAGALAAVILVIVRLFQRRTSEALRAFRDMMGGAILLGLEIFVAGDLIKTITQTPTIDSVIVLGIIVIIRTVLSFTIQIEIEGTLPWRRALTQSGAQVMARAVR</sequence>
<dbReference type="AlphaFoldDB" id="A0A6J7GSL9"/>
<proteinExistence type="predicted"/>
<dbReference type="InterPro" id="IPR012427">
    <property type="entry name" value="DUF1622"/>
</dbReference>